<keyword evidence="4" id="KW-1185">Reference proteome</keyword>
<proteinExistence type="predicted"/>
<dbReference type="RefSeq" id="WP_056127119.1">
    <property type="nucleotide sequence ID" value="NZ_JACBYE010000071.1"/>
</dbReference>
<reference evidence="3 4" key="1">
    <citation type="submission" date="2020-07" db="EMBL/GenBank/DDBJ databases">
        <title>MOT database genomes.</title>
        <authorList>
            <person name="Joseph S."/>
            <person name="Aduse-Opoku J."/>
            <person name="Hashim A."/>
            <person name="Wade W."/>
            <person name="Curtis M."/>
        </authorList>
    </citation>
    <scope>NUCLEOTIDE SEQUENCE [LARGE SCALE GENOMIC DNA]</scope>
    <source>
        <strain evidence="3 4">DSM 100099</strain>
    </source>
</reference>
<keyword evidence="2" id="KW-0472">Membrane</keyword>
<sequence>MDPQTAEIFARSSDGAAAALGVGLVVLLVVLYAGLIFAVFYVYSRIVKKAGYPWPWIFIMLVPVVNIVMICMFALKEWPIERELARTRAALAVETGSPYPDPSVYGFTDYPIDYADTQRFAGAIQPGGYPTQGGSPFGSQYPAPDASQGYSTPGQQGYATPGPQYGLPDTGWQGQNDGLYGTPDQPGDGKQNPWAPKG</sequence>
<keyword evidence="2" id="KW-0812">Transmembrane</keyword>
<feature type="region of interest" description="Disordered" evidence="1">
    <location>
        <begin position="132"/>
        <end position="198"/>
    </location>
</feature>
<dbReference type="AlphaFoldDB" id="A0A853EXJ7"/>
<evidence type="ECO:0000313" key="3">
    <source>
        <dbReference type="EMBL" id="NYS95387.1"/>
    </source>
</evidence>
<name>A0A853EXJ7_9MICO</name>
<evidence type="ECO:0000256" key="2">
    <source>
        <dbReference type="SAM" id="Phobius"/>
    </source>
</evidence>
<feature type="transmembrane region" description="Helical" evidence="2">
    <location>
        <begin position="55"/>
        <end position="75"/>
    </location>
</feature>
<dbReference type="Proteomes" id="UP000561011">
    <property type="component" value="Unassembled WGS sequence"/>
</dbReference>
<feature type="compositionally biased region" description="Polar residues" evidence="1">
    <location>
        <begin position="148"/>
        <end position="158"/>
    </location>
</feature>
<protein>
    <submittedName>
        <fullName evidence="3">Uncharacterized protein</fullName>
    </submittedName>
</protein>
<keyword evidence="2" id="KW-1133">Transmembrane helix</keyword>
<evidence type="ECO:0000256" key="1">
    <source>
        <dbReference type="SAM" id="MobiDB-lite"/>
    </source>
</evidence>
<organism evidence="3 4">
    <name type="scientific">Sanguibacter inulinus</name>
    <dbReference type="NCBI Taxonomy" id="60922"/>
    <lineage>
        <taxon>Bacteria</taxon>
        <taxon>Bacillati</taxon>
        <taxon>Actinomycetota</taxon>
        <taxon>Actinomycetes</taxon>
        <taxon>Micrococcales</taxon>
        <taxon>Sanguibacteraceae</taxon>
        <taxon>Sanguibacter</taxon>
    </lineage>
</organism>
<evidence type="ECO:0000313" key="4">
    <source>
        <dbReference type="Proteomes" id="UP000561011"/>
    </source>
</evidence>
<comment type="caution">
    <text evidence="3">The sequence shown here is derived from an EMBL/GenBank/DDBJ whole genome shotgun (WGS) entry which is preliminary data.</text>
</comment>
<accession>A0A853EXJ7</accession>
<dbReference type="EMBL" id="JACBYE010000071">
    <property type="protein sequence ID" value="NYS95387.1"/>
    <property type="molecule type" value="Genomic_DNA"/>
</dbReference>
<gene>
    <name evidence="3" type="ORF">HZZ10_17925</name>
</gene>
<feature type="transmembrane region" description="Helical" evidence="2">
    <location>
        <begin position="20"/>
        <end position="43"/>
    </location>
</feature>